<evidence type="ECO:0000313" key="2">
    <source>
        <dbReference type="Proteomes" id="UP001732700"/>
    </source>
</evidence>
<dbReference type="Proteomes" id="UP001732700">
    <property type="component" value="Chromosome 6D"/>
</dbReference>
<reference evidence="1" key="1">
    <citation type="submission" date="2021-05" db="EMBL/GenBank/DDBJ databases">
        <authorList>
            <person name="Scholz U."/>
            <person name="Mascher M."/>
            <person name="Fiebig A."/>
        </authorList>
    </citation>
    <scope>NUCLEOTIDE SEQUENCE [LARGE SCALE GENOMIC DNA]</scope>
</reference>
<reference evidence="1" key="2">
    <citation type="submission" date="2025-09" db="UniProtKB">
        <authorList>
            <consortium name="EnsemblPlants"/>
        </authorList>
    </citation>
    <scope>IDENTIFICATION</scope>
</reference>
<sequence length="82" mass="9344">MENSRDQEGQQRRQVAAAVARVVHSQVRKIKEEEDEKAKVHETYQQHQVAEMRLVLRDIGRQRSRSPLGRVGRPAISIGGDS</sequence>
<name>A0ACD5ZLA7_AVESA</name>
<dbReference type="EnsemblPlants" id="AVESA.00010b.r2.6DG1173320.1">
    <property type="protein sequence ID" value="AVESA.00010b.r2.6DG1173320.1.CDS.1"/>
    <property type="gene ID" value="AVESA.00010b.r2.6DG1173320"/>
</dbReference>
<protein>
    <submittedName>
        <fullName evidence="1">Uncharacterized protein</fullName>
    </submittedName>
</protein>
<evidence type="ECO:0000313" key="1">
    <source>
        <dbReference type="EnsemblPlants" id="AVESA.00010b.r2.6DG1173320.1.CDS.1"/>
    </source>
</evidence>
<organism evidence="1 2">
    <name type="scientific">Avena sativa</name>
    <name type="common">Oat</name>
    <dbReference type="NCBI Taxonomy" id="4498"/>
    <lineage>
        <taxon>Eukaryota</taxon>
        <taxon>Viridiplantae</taxon>
        <taxon>Streptophyta</taxon>
        <taxon>Embryophyta</taxon>
        <taxon>Tracheophyta</taxon>
        <taxon>Spermatophyta</taxon>
        <taxon>Magnoliopsida</taxon>
        <taxon>Liliopsida</taxon>
        <taxon>Poales</taxon>
        <taxon>Poaceae</taxon>
        <taxon>BOP clade</taxon>
        <taxon>Pooideae</taxon>
        <taxon>Poodae</taxon>
        <taxon>Poeae</taxon>
        <taxon>Poeae Chloroplast Group 1 (Aveneae type)</taxon>
        <taxon>Aveninae</taxon>
        <taxon>Avena</taxon>
    </lineage>
</organism>
<keyword evidence="2" id="KW-1185">Reference proteome</keyword>
<proteinExistence type="predicted"/>
<accession>A0ACD5ZLA7</accession>